<dbReference type="SFLD" id="SFLDG01129">
    <property type="entry name" value="C1.5:_HAD__Beta-PGM__Phosphata"/>
    <property type="match status" value="1"/>
</dbReference>
<dbReference type="InterPro" id="IPR050155">
    <property type="entry name" value="HAD-like_hydrolase_sf"/>
</dbReference>
<dbReference type="PANTHER" id="PTHR43434:SF1">
    <property type="entry name" value="PHOSPHOGLYCOLATE PHOSPHATASE"/>
    <property type="match status" value="1"/>
</dbReference>
<evidence type="ECO:0000256" key="1">
    <source>
        <dbReference type="ARBA" id="ARBA00007958"/>
    </source>
</evidence>
<dbReference type="SUPFAM" id="SSF56784">
    <property type="entry name" value="HAD-like"/>
    <property type="match status" value="1"/>
</dbReference>
<dbReference type="PANTHER" id="PTHR43434">
    <property type="entry name" value="PHOSPHOGLYCOLATE PHOSPHATASE"/>
    <property type="match status" value="1"/>
</dbReference>
<evidence type="ECO:0000313" key="2">
    <source>
        <dbReference type="EMBL" id="MCL9814667.1"/>
    </source>
</evidence>
<keyword evidence="2" id="KW-0378">Hydrolase</keyword>
<evidence type="ECO:0000313" key="3">
    <source>
        <dbReference type="Proteomes" id="UP001202674"/>
    </source>
</evidence>
<reference evidence="2 3" key="1">
    <citation type="journal article" date="2022" name="Syst. Appl. Microbiol.">
        <title>Natronocalculus amylovorans gen. nov., sp. nov., and Natranaeroarchaeum aerophilus sp. nov., dominant culturable amylolytic natronoarchaea from hypersaline soda lakes in southwestern Siberia.</title>
        <authorList>
            <person name="Sorokin D.Y."/>
            <person name="Elcheninov A.G."/>
            <person name="Khizhniak T.V."/>
            <person name="Koenen M."/>
            <person name="Bale N.J."/>
            <person name="Damste J.S.S."/>
            <person name="Kublanov I.V."/>
        </authorList>
    </citation>
    <scope>NUCLEOTIDE SEQUENCE [LARGE SCALE GENOMIC DNA]</scope>
    <source>
        <strain evidence="2 3">AArc-St1-1</strain>
    </source>
</reference>
<dbReference type="InterPro" id="IPR006439">
    <property type="entry name" value="HAD-SF_hydro_IA"/>
</dbReference>
<sequence length="304" mass="33047">MTDATNDTEATDLAPDAVVLDIDGVVVDVADSYRRAILESVETVYGDTIEKADVQAFKDAGGFNNDWELTDAAALYVLADREGMKLGITGFTDAIAEHGGGLDAAERVTEDALSEADWAYVRDRWNPERLRDVFQQLYLGAELYRDLEDGEPDAETRGYIHDEPLLLDAATREHLVEHYDVGVVTGRPEAEAEIALDRAGLDVPPERRFTMDDWEDGKPHPYALTTLAERFDADSVVFVGDTLDDVRTAVNAADVDPEREYHGVGVLTGGLSGAGGRKKFADSGATAVIDSIGDLPGRLDCDRP</sequence>
<dbReference type="SFLD" id="SFLDS00003">
    <property type="entry name" value="Haloacid_Dehalogenase"/>
    <property type="match status" value="1"/>
</dbReference>
<dbReference type="Pfam" id="PF00702">
    <property type="entry name" value="Hydrolase"/>
    <property type="match status" value="1"/>
</dbReference>
<comment type="caution">
    <text evidence="2">The sequence shown here is derived from an EMBL/GenBank/DDBJ whole genome shotgun (WGS) entry which is preliminary data.</text>
</comment>
<name>A0AAE3FSA9_9EURY</name>
<proteinExistence type="inferred from homology"/>
<dbReference type="InterPro" id="IPR006438">
    <property type="entry name" value="HAD-SF_TIGR01548"/>
</dbReference>
<comment type="similarity">
    <text evidence="1">Belongs to the HAD-like hydrolase superfamily.</text>
</comment>
<organism evidence="2 3">
    <name type="scientific">Natranaeroarchaeum aerophilus</name>
    <dbReference type="NCBI Taxonomy" id="2917711"/>
    <lineage>
        <taxon>Archaea</taxon>
        <taxon>Methanobacteriati</taxon>
        <taxon>Methanobacteriota</taxon>
        <taxon>Stenosarchaea group</taxon>
        <taxon>Halobacteria</taxon>
        <taxon>Halobacteriales</taxon>
        <taxon>Natronoarchaeaceae</taxon>
        <taxon>Natranaeroarchaeum</taxon>
    </lineage>
</organism>
<dbReference type="NCBIfam" id="TIGR01549">
    <property type="entry name" value="HAD-SF-IA-v1"/>
    <property type="match status" value="1"/>
</dbReference>
<dbReference type="RefSeq" id="WP_250597820.1">
    <property type="nucleotide sequence ID" value="NZ_JAKRVY010000008.1"/>
</dbReference>
<dbReference type="GO" id="GO:0008967">
    <property type="term" value="F:phosphoglycolate phosphatase activity"/>
    <property type="evidence" value="ECO:0007669"/>
    <property type="project" value="TreeGrafter"/>
</dbReference>
<dbReference type="EMBL" id="JAKRVY010000008">
    <property type="protein sequence ID" value="MCL9814667.1"/>
    <property type="molecule type" value="Genomic_DNA"/>
</dbReference>
<protein>
    <submittedName>
        <fullName evidence="2">TIGR01548 family HAD-type hydrolase</fullName>
    </submittedName>
</protein>
<dbReference type="NCBIfam" id="TIGR01548">
    <property type="entry name" value="HAD-SF-IA-hyp1"/>
    <property type="match status" value="1"/>
</dbReference>
<dbReference type="Gene3D" id="3.40.50.1000">
    <property type="entry name" value="HAD superfamily/HAD-like"/>
    <property type="match status" value="1"/>
</dbReference>
<gene>
    <name evidence="2" type="ORF">AArcSt11_13495</name>
</gene>
<dbReference type="InterPro" id="IPR023214">
    <property type="entry name" value="HAD_sf"/>
</dbReference>
<dbReference type="GO" id="GO:0006281">
    <property type="term" value="P:DNA repair"/>
    <property type="evidence" value="ECO:0007669"/>
    <property type="project" value="TreeGrafter"/>
</dbReference>
<dbReference type="InterPro" id="IPR036412">
    <property type="entry name" value="HAD-like_sf"/>
</dbReference>
<accession>A0AAE3FSA9</accession>
<dbReference type="Proteomes" id="UP001202674">
    <property type="component" value="Unassembled WGS sequence"/>
</dbReference>
<dbReference type="CDD" id="cd01427">
    <property type="entry name" value="HAD_like"/>
    <property type="match status" value="1"/>
</dbReference>
<keyword evidence="3" id="KW-1185">Reference proteome</keyword>
<dbReference type="AlphaFoldDB" id="A0AAE3FSA9"/>